<proteinExistence type="inferred from homology"/>
<dbReference type="InterPro" id="IPR008978">
    <property type="entry name" value="HSP20-like_chaperone"/>
</dbReference>
<protein>
    <submittedName>
        <fullName evidence="4">Hsp20/alpha crystallin family protein</fullName>
    </submittedName>
</protein>
<feature type="domain" description="SHSP" evidence="3">
    <location>
        <begin position="25"/>
        <end position="138"/>
    </location>
</feature>
<keyword evidence="5" id="KW-1185">Reference proteome</keyword>
<dbReference type="Pfam" id="PF00011">
    <property type="entry name" value="HSP20"/>
    <property type="match status" value="1"/>
</dbReference>
<reference evidence="4 5" key="1">
    <citation type="submission" date="2021-02" db="EMBL/GenBank/DDBJ databases">
        <title>Bacillus sp. RD4P76, an endophyte from a halophyte.</title>
        <authorList>
            <person name="Sun J.-Q."/>
        </authorList>
    </citation>
    <scope>NUCLEOTIDE SEQUENCE [LARGE SCALE GENOMIC DNA]</scope>
    <source>
        <strain evidence="4 5">RD4P76</strain>
    </source>
</reference>
<evidence type="ECO:0000256" key="2">
    <source>
        <dbReference type="RuleBase" id="RU003616"/>
    </source>
</evidence>
<sequence length="138" mass="16068">MKSIDNFFHSRPLQGAIGSLDEFFGRSKAFGIPIDLYETNTELVIKAEIPGVKREQIQLDIEGHYLRISVEHKEENEVTHRNHNFYRRERSYQHSERSIQLPYAISEKHCKATYQNGILTITAPRGTKVKKRIQIDEA</sequence>
<evidence type="ECO:0000313" key="5">
    <source>
        <dbReference type="Proteomes" id="UP001518925"/>
    </source>
</evidence>
<evidence type="ECO:0000256" key="1">
    <source>
        <dbReference type="PROSITE-ProRule" id="PRU00285"/>
    </source>
</evidence>
<dbReference type="Proteomes" id="UP001518925">
    <property type="component" value="Unassembled WGS sequence"/>
</dbReference>
<dbReference type="EMBL" id="JAFELM010000016">
    <property type="protein sequence ID" value="MBM6616822.1"/>
    <property type="molecule type" value="Genomic_DNA"/>
</dbReference>
<name>A0ABS2DED2_9BACI</name>
<dbReference type="Gene3D" id="2.60.40.790">
    <property type="match status" value="1"/>
</dbReference>
<comment type="similarity">
    <text evidence="1 2">Belongs to the small heat shock protein (HSP20) family.</text>
</comment>
<dbReference type="CDD" id="cd06464">
    <property type="entry name" value="ACD_sHsps-like"/>
    <property type="match status" value="1"/>
</dbReference>
<gene>
    <name evidence="4" type="ORF">JR050_03885</name>
</gene>
<dbReference type="SUPFAM" id="SSF49764">
    <property type="entry name" value="HSP20-like chaperones"/>
    <property type="match status" value="1"/>
</dbReference>
<dbReference type="InterPro" id="IPR002068">
    <property type="entry name" value="A-crystallin/Hsp20_dom"/>
</dbReference>
<dbReference type="InterPro" id="IPR031107">
    <property type="entry name" value="Small_HSP"/>
</dbReference>
<comment type="caution">
    <text evidence="4">The sequence shown here is derived from an EMBL/GenBank/DDBJ whole genome shotgun (WGS) entry which is preliminary data.</text>
</comment>
<dbReference type="PANTHER" id="PTHR11527">
    <property type="entry name" value="HEAT-SHOCK PROTEIN 20 FAMILY MEMBER"/>
    <property type="match status" value="1"/>
</dbReference>
<organism evidence="4 5">
    <name type="scientific">Bacillus suaedaesalsae</name>
    <dbReference type="NCBI Taxonomy" id="2810349"/>
    <lineage>
        <taxon>Bacteria</taxon>
        <taxon>Bacillati</taxon>
        <taxon>Bacillota</taxon>
        <taxon>Bacilli</taxon>
        <taxon>Bacillales</taxon>
        <taxon>Bacillaceae</taxon>
        <taxon>Bacillus</taxon>
    </lineage>
</organism>
<accession>A0ABS2DED2</accession>
<evidence type="ECO:0000259" key="3">
    <source>
        <dbReference type="PROSITE" id="PS01031"/>
    </source>
</evidence>
<dbReference type="PROSITE" id="PS01031">
    <property type="entry name" value="SHSP"/>
    <property type="match status" value="1"/>
</dbReference>
<evidence type="ECO:0000313" key="4">
    <source>
        <dbReference type="EMBL" id="MBM6616822.1"/>
    </source>
</evidence>